<dbReference type="InterPro" id="IPR002061">
    <property type="entry name" value="Scorpion_toxinL/defensin"/>
</dbReference>
<evidence type="ECO:0000256" key="2">
    <source>
        <dbReference type="ARBA" id="ARBA00022525"/>
    </source>
</evidence>
<feature type="chain" id="PRO_5006829203" evidence="8">
    <location>
        <begin position="20"/>
        <end position="83"/>
    </location>
</feature>
<evidence type="ECO:0000256" key="8">
    <source>
        <dbReference type="SAM" id="SignalP"/>
    </source>
</evidence>
<keyword evidence="3 10" id="KW-0528">Neurotoxin</keyword>
<feature type="domain" description="LCN-type CS-alpha/beta" evidence="9">
    <location>
        <begin position="21"/>
        <end position="80"/>
    </location>
</feature>
<dbReference type="GO" id="GO:0090729">
    <property type="term" value="F:toxin activity"/>
    <property type="evidence" value="ECO:0007669"/>
    <property type="project" value="InterPro"/>
</dbReference>
<evidence type="ECO:0000256" key="6">
    <source>
        <dbReference type="ARBA" id="ARBA00022910"/>
    </source>
</evidence>
<organism evidence="10">
    <name type="scientific">Lychas mucronatus</name>
    <name type="common">Chinese swimming scorpion</name>
    <dbReference type="NCBI Taxonomy" id="172552"/>
    <lineage>
        <taxon>Eukaryota</taxon>
        <taxon>Metazoa</taxon>
        <taxon>Ecdysozoa</taxon>
        <taxon>Arthropoda</taxon>
        <taxon>Chelicerata</taxon>
        <taxon>Arachnida</taxon>
        <taxon>Scorpiones</taxon>
        <taxon>Buthida</taxon>
        <taxon>Buthoidea</taxon>
        <taxon>Buthidae</taxon>
        <taxon>Lychas</taxon>
    </lineage>
</organism>
<dbReference type="InterPro" id="IPR044062">
    <property type="entry name" value="LCN-type_CS_alpha_beta_dom"/>
</dbReference>
<sequence length="83" mass="9416">MNNLIIIAVASWLVLGALCKKDGYPYDGNNCKYDCWKNEYCDDLCKKKKGASGYCYALNLSCYCYGLPDKEKTSVKTKCYKGR</sequence>
<keyword evidence="3 10" id="KW-0800">Toxin</keyword>
<dbReference type="InterPro" id="IPR003614">
    <property type="entry name" value="Knottins"/>
</dbReference>
<dbReference type="SMART" id="SM00505">
    <property type="entry name" value="Knot1"/>
    <property type="match status" value="1"/>
</dbReference>
<dbReference type="PROSITE" id="PS51863">
    <property type="entry name" value="LCN_CSAB"/>
    <property type="match status" value="1"/>
</dbReference>
<dbReference type="Pfam" id="PF00537">
    <property type="entry name" value="Toxin_3"/>
    <property type="match status" value="1"/>
</dbReference>
<keyword evidence="7" id="KW-1015">Disulfide bond</keyword>
<accession>A0A0U1TXP5</accession>
<dbReference type="Gene3D" id="3.30.30.10">
    <property type="entry name" value="Knottin, scorpion toxin-like"/>
    <property type="match status" value="1"/>
</dbReference>
<evidence type="ECO:0000259" key="9">
    <source>
        <dbReference type="PROSITE" id="PS51863"/>
    </source>
</evidence>
<dbReference type="CDD" id="cd23106">
    <property type="entry name" value="neurotoxins_LC_scorpion"/>
    <property type="match status" value="1"/>
</dbReference>
<dbReference type="GO" id="GO:0005576">
    <property type="term" value="C:extracellular region"/>
    <property type="evidence" value="ECO:0007669"/>
    <property type="project" value="UniProtKB-SubCell"/>
</dbReference>
<dbReference type="GO" id="GO:0019871">
    <property type="term" value="F:sodium channel inhibitor activity"/>
    <property type="evidence" value="ECO:0007669"/>
    <property type="project" value="InterPro"/>
</dbReference>
<dbReference type="GO" id="GO:0006952">
    <property type="term" value="P:defense response"/>
    <property type="evidence" value="ECO:0007669"/>
    <property type="project" value="InterPro"/>
</dbReference>
<evidence type="ECO:0000256" key="4">
    <source>
        <dbReference type="ARBA" id="ARBA00022729"/>
    </source>
</evidence>
<evidence type="ECO:0000256" key="3">
    <source>
        <dbReference type="ARBA" id="ARBA00022699"/>
    </source>
</evidence>
<keyword evidence="2" id="KW-0964">Secreted</keyword>
<dbReference type="PRINTS" id="PR00285">
    <property type="entry name" value="SCORPNTOXIN"/>
</dbReference>
<reference evidence="10" key="1">
    <citation type="submission" date="2007-09" db="EMBL/GenBank/DDBJ databases">
        <title>Toxic transcriptome analysis of Lychas mucronatus: molecular mechanisms regulating diversity of scorpion venom peptides.</title>
        <authorList>
            <person name="Li W."/>
            <person name="Ma Y."/>
            <person name="Cao Z."/>
        </authorList>
    </citation>
    <scope>NUCLEOTIDE SEQUENCE</scope>
    <source>
        <tissue evidence="10">Venom gland</tissue>
    </source>
</reference>
<protein>
    <submittedName>
        <fullName evidence="10">Neurotoxin LmNaTx4</fullName>
    </submittedName>
</protein>
<proteinExistence type="evidence at transcript level"/>
<keyword evidence="5" id="KW-0872">Ion channel impairing toxin</keyword>
<dbReference type="InterPro" id="IPR036574">
    <property type="entry name" value="Scorpion_toxin-like_sf"/>
</dbReference>
<dbReference type="InterPro" id="IPR018218">
    <property type="entry name" value="Scorpion_toxinL"/>
</dbReference>
<evidence type="ECO:0000256" key="5">
    <source>
        <dbReference type="ARBA" id="ARBA00022872"/>
    </source>
</evidence>
<dbReference type="AlphaFoldDB" id="A0A0U1TXP5"/>
<dbReference type="EMBL" id="EU159279">
    <property type="protein sequence ID" value="ABX76752.1"/>
    <property type="molecule type" value="mRNA"/>
</dbReference>
<keyword evidence="6" id="KW-0738">Voltage-gated sodium channel impairing toxin</keyword>
<evidence type="ECO:0000313" key="10">
    <source>
        <dbReference type="EMBL" id="ABX76752.1"/>
    </source>
</evidence>
<name>A0A0U1TXP5_LYCMC</name>
<evidence type="ECO:0000256" key="1">
    <source>
        <dbReference type="ARBA" id="ARBA00004613"/>
    </source>
</evidence>
<dbReference type="SUPFAM" id="SSF57095">
    <property type="entry name" value="Scorpion toxin-like"/>
    <property type="match status" value="1"/>
</dbReference>
<feature type="signal peptide" evidence="8">
    <location>
        <begin position="1"/>
        <end position="19"/>
    </location>
</feature>
<evidence type="ECO:0000256" key="7">
    <source>
        <dbReference type="ARBA" id="ARBA00023157"/>
    </source>
</evidence>
<comment type="subcellular location">
    <subcellularLocation>
        <location evidence="1">Secreted</location>
    </subcellularLocation>
</comment>
<keyword evidence="4 8" id="KW-0732">Signal</keyword>